<dbReference type="GO" id="GO:0046872">
    <property type="term" value="F:metal ion binding"/>
    <property type="evidence" value="ECO:0007669"/>
    <property type="project" value="UniProtKB-KW"/>
</dbReference>
<evidence type="ECO:0000256" key="7">
    <source>
        <dbReference type="ARBA" id="ARBA00022723"/>
    </source>
</evidence>
<dbReference type="WBParaSite" id="nRc.2.0.1.t38105-RA">
    <property type="protein sequence ID" value="nRc.2.0.1.t38105-RA"/>
    <property type="gene ID" value="nRc.2.0.1.g38105"/>
</dbReference>
<evidence type="ECO:0000256" key="1">
    <source>
        <dbReference type="ARBA" id="ARBA00001946"/>
    </source>
</evidence>
<dbReference type="FunFam" id="3.40.120.10:FF:000035">
    <property type="entry name" value="Pgm3p"/>
    <property type="match status" value="1"/>
</dbReference>
<keyword evidence="4" id="KW-0963">Cytoplasm</keyword>
<dbReference type="CDD" id="cd05799">
    <property type="entry name" value="PGM2"/>
    <property type="match status" value="1"/>
</dbReference>
<dbReference type="PANTHER" id="PTHR45745">
    <property type="entry name" value="PHOSPHOMANNOMUTASE 45A"/>
    <property type="match status" value="1"/>
</dbReference>
<dbReference type="GO" id="GO:0008973">
    <property type="term" value="F:phosphopentomutase activity"/>
    <property type="evidence" value="ECO:0007669"/>
    <property type="project" value="TreeGrafter"/>
</dbReference>
<evidence type="ECO:0000256" key="9">
    <source>
        <dbReference type="ARBA" id="ARBA00023235"/>
    </source>
</evidence>
<keyword evidence="8" id="KW-0460">Magnesium</keyword>
<keyword evidence="7" id="KW-0479">Metal-binding</keyword>
<comment type="subcellular location">
    <subcellularLocation>
        <location evidence="2">Cytoplasm</location>
    </subcellularLocation>
</comment>
<dbReference type="InterPro" id="IPR005846">
    <property type="entry name" value="A-D-PHexomutase_a/b/a-III"/>
</dbReference>
<keyword evidence="9" id="KW-0413">Isomerase</keyword>
<evidence type="ECO:0000256" key="2">
    <source>
        <dbReference type="ARBA" id="ARBA00004496"/>
    </source>
</evidence>
<keyword evidence="6" id="KW-0597">Phosphoprotein</keyword>
<sequence>MSKNINKLESFSQELFHLTKNWLDWDKNEETRKEILDLVENEKFDKLSSCMFGRLSFGTAGMRAPMSAGFNRLNDLTMIQTAQGFLRYLQKTFAPEVLQIRGIVVGHDARHNSQRFAHILTNVFARHSVKVNLFSKIVPTPFVSFAVAKLHCVAGAMVTASHNPKEDNGFKVYWSNGAQILSPHDQNICTTVKENLEPWAESWNVPCNIYEFSNFVVDPYAKILGAYMEQALSNCHFKISNTSTSLKFTYTPVHGVGYYFTPELLKQFGFKDDSLCYVKEQIMPDPNFPTAPFPNPEEGETVLVLAVGFLYLKRDKKFLGKASNVYVINSAVSSRIAGSIAKSEGFNYEETLTGFKWMANRAHELICLGKTVLLCWEESIGYLPGGLSLDKDGVLTAAIFAEYAAYLKGSMNNKGFADHLEFLYANSV</sequence>
<proteinExistence type="inferred from homology"/>
<evidence type="ECO:0000256" key="5">
    <source>
        <dbReference type="ARBA" id="ARBA00022526"/>
    </source>
</evidence>
<dbReference type="Pfam" id="PF02879">
    <property type="entry name" value="PGM_PMM_II"/>
    <property type="match status" value="1"/>
</dbReference>
<evidence type="ECO:0000256" key="10">
    <source>
        <dbReference type="ARBA" id="ARBA00023277"/>
    </source>
</evidence>
<reference evidence="15" key="1">
    <citation type="submission" date="2022-11" db="UniProtKB">
        <authorList>
            <consortium name="WormBaseParasite"/>
        </authorList>
    </citation>
    <scope>IDENTIFICATION</scope>
</reference>
<evidence type="ECO:0000313" key="15">
    <source>
        <dbReference type="WBParaSite" id="nRc.2.0.1.t38105-RA"/>
    </source>
</evidence>
<dbReference type="OMA" id="GYCVDPE"/>
<name>A0A915KI78_ROMCU</name>
<dbReference type="GO" id="GO:0006006">
    <property type="term" value="P:glucose metabolic process"/>
    <property type="evidence" value="ECO:0007669"/>
    <property type="project" value="UniProtKB-KW"/>
</dbReference>
<dbReference type="Pfam" id="PF02878">
    <property type="entry name" value="PGM_PMM_I"/>
    <property type="match status" value="1"/>
</dbReference>
<evidence type="ECO:0000313" key="14">
    <source>
        <dbReference type="Proteomes" id="UP000887565"/>
    </source>
</evidence>
<comment type="similarity">
    <text evidence="3">Belongs to the phosphohexose mutase family.</text>
</comment>
<keyword evidence="10" id="KW-0119">Carbohydrate metabolism</keyword>
<dbReference type="SUPFAM" id="SSF53738">
    <property type="entry name" value="Phosphoglucomutase, first 3 domains"/>
    <property type="match status" value="3"/>
</dbReference>
<dbReference type="InterPro" id="IPR005844">
    <property type="entry name" value="A-D-PHexomutase_a/b/a-I"/>
</dbReference>
<evidence type="ECO:0000259" key="12">
    <source>
        <dbReference type="Pfam" id="PF02879"/>
    </source>
</evidence>
<dbReference type="GO" id="GO:0006166">
    <property type="term" value="P:purine ribonucleoside salvage"/>
    <property type="evidence" value="ECO:0007669"/>
    <property type="project" value="TreeGrafter"/>
</dbReference>
<evidence type="ECO:0000259" key="11">
    <source>
        <dbReference type="Pfam" id="PF02878"/>
    </source>
</evidence>
<dbReference type="GO" id="GO:0005737">
    <property type="term" value="C:cytoplasm"/>
    <property type="evidence" value="ECO:0007669"/>
    <property type="project" value="UniProtKB-SubCell"/>
</dbReference>
<evidence type="ECO:0000256" key="6">
    <source>
        <dbReference type="ARBA" id="ARBA00022553"/>
    </source>
</evidence>
<dbReference type="Gene3D" id="3.40.120.10">
    <property type="entry name" value="Alpha-D-Glucose-1,6-Bisphosphate, subunit A, domain 3"/>
    <property type="match status" value="3"/>
</dbReference>
<accession>A0A915KI78</accession>
<keyword evidence="14" id="KW-1185">Reference proteome</keyword>
<keyword evidence="5" id="KW-0313">Glucose metabolism</keyword>
<organism evidence="14 15">
    <name type="scientific">Romanomermis culicivorax</name>
    <name type="common">Nematode worm</name>
    <dbReference type="NCBI Taxonomy" id="13658"/>
    <lineage>
        <taxon>Eukaryota</taxon>
        <taxon>Metazoa</taxon>
        <taxon>Ecdysozoa</taxon>
        <taxon>Nematoda</taxon>
        <taxon>Enoplea</taxon>
        <taxon>Dorylaimia</taxon>
        <taxon>Mermithida</taxon>
        <taxon>Mermithoidea</taxon>
        <taxon>Mermithidae</taxon>
        <taxon>Romanomermis</taxon>
    </lineage>
</organism>
<dbReference type="Pfam" id="PF02880">
    <property type="entry name" value="PGM_PMM_III"/>
    <property type="match status" value="1"/>
</dbReference>
<dbReference type="InterPro" id="IPR016055">
    <property type="entry name" value="A-D-PHexomutase_a/b/a-I/II/III"/>
</dbReference>
<dbReference type="Proteomes" id="UP000887565">
    <property type="component" value="Unplaced"/>
</dbReference>
<feature type="domain" description="Alpha-D-phosphohexomutase alpha/beta/alpha" evidence="11">
    <location>
        <begin position="55"/>
        <end position="195"/>
    </location>
</feature>
<evidence type="ECO:0000256" key="3">
    <source>
        <dbReference type="ARBA" id="ARBA00010231"/>
    </source>
</evidence>
<comment type="cofactor">
    <cofactor evidence="1">
        <name>Mg(2+)</name>
        <dbReference type="ChEBI" id="CHEBI:18420"/>
    </cofactor>
</comment>
<evidence type="ECO:0000256" key="4">
    <source>
        <dbReference type="ARBA" id="ARBA00022490"/>
    </source>
</evidence>
<dbReference type="PANTHER" id="PTHR45745:SF1">
    <property type="entry name" value="PHOSPHOGLUCOMUTASE 2B-RELATED"/>
    <property type="match status" value="1"/>
</dbReference>
<dbReference type="AlphaFoldDB" id="A0A915KI78"/>
<dbReference type="GO" id="GO:0005634">
    <property type="term" value="C:nucleus"/>
    <property type="evidence" value="ECO:0007669"/>
    <property type="project" value="TreeGrafter"/>
</dbReference>
<feature type="domain" description="Alpha-D-phosphohexomutase alpha/beta/alpha" evidence="13">
    <location>
        <begin position="320"/>
        <end position="410"/>
    </location>
</feature>
<dbReference type="InterPro" id="IPR005845">
    <property type="entry name" value="A-D-PHexomutase_a/b/a-II"/>
</dbReference>
<protein>
    <submittedName>
        <fullName evidence="15">Phosphoglucomutase</fullName>
    </submittedName>
</protein>
<evidence type="ECO:0000259" key="13">
    <source>
        <dbReference type="Pfam" id="PF02880"/>
    </source>
</evidence>
<feature type="domain" description="Alpha-D-phosphohexomutase alpha/beta/alpha" evidence="12">
    <location>
        <begin position="226"/>
        <end position="300"/>
    </location>
</feature>
<evidence type="ECO:0000256" key="8">
    <source>
        <dbReference type="ARBA" id="ARBA00022842"/>
    </source>
</evidence>